<dbReference type="AlphaFoldDB" id="A0A8S0S8R5"/>
<feature type="compositionally biased region" description="Acidic residues" evidence="1">
    <location>
        <begin position="71"/>
        <end position="80"/>
    </location>
</feature>
<dbReference type="Proteomes" id="UP000594638">
    <property type="component" value="Unassembled WGS sequence"/>
</dbReference>
<evidence type="ECO:0000256" key="1">
    <source>
        <dbReference type="SAM" id="MobiDB-lite"/>
    </source>
</evidence>
<protein>
    <submittedName>
        <fullName evidence="2">Uncharacterized protein</fullName>
    </submittedName>
</protein>
<sequence>MIAIILRTLDKCCKKWILFLGKNLFMIIFLRGIQGIFSQENGTPEENLRGVIGLNEVESSLKESNPKEELHECDEEEEEEDRFRRPVCRNDLPECRVSL</sequence>
<feature type="region of interest" description="Disordered" evidence="1">
    <location>
        <begin position="62"/>
        <end position="84"/>
    </location>
</feature>
<accession>A0A8S0S8R5</accession>
<comment type="caution">
    <text evidence="2">The sequence shown here is derived from an EMBL/GenBank/DDBJ whole genome shotgun (WGS) entry which is preliminary data.</text>
</comment>
<organism evidence="2 3">
    <name type="scientific">Olea europaea subsp. europaea</name>
    <dbReference type="NCBI Taxonomy" id="158383"/>
    <lineage>
        <taxon>Eukaryota</taxon>
        <taxon>Viridiplantae</taxon>
        <taxon>Streptophyta</taxon>
        <taxon>Embryophyta</taxon>
        <taxon>Tracheophyta</taxon>
        <taxon>Spermatophyta</taxon>
        <taxon>Magnoliopsida</taxon>
        <taxon>eudicotyledons</taxon>
        <taxon>Gunneridae</taxon>
        <taxon>Pentapetalae</taxon>
        <taxon>asterids</taxon>
        <taxon>lamiids</taxon>
        <taxon>Lamiales</taxon>
        <taxon>Oleaceae</taxon>
        <taxon>Oleeae</taxon>
        <taxon>Olea</taxon>
    </lineage>
</organism>
<gene>
    <name evidence="2" type="ORF">OLEA9_A061588</name>
</gene>
<keyword evidence="3" id="KW-1185">Reference proteome</keyword>
<evidence type="ECO:0000313" key="3">
    <source>
        <dbReference type="Proteomes" id="UP000594638"/>
    </source>
</evidence>
<evidence type="ECO:0000313" key="2">
    <source>
        <dbReference type="EMBL" id="CAA2988297.1"/>
    </source>
</evidence>
<name>A0A8S0S8R5_OLEEU</name>
<reference evidence="2 3" key="1">
    <citation type="submission" date="2019-12" db="EMBL/GenBank/DDBJ databases">
        <authorList>
            <person name="Alioto T."/>
            <person name="Alioto T."/>
            <person name="Gomez Garrido J."/>
        </authorList>
    </citation>
    <scope>NUCLEOTIDE SEQUENCE [LARGE SCALE GENOMIC DNA]</scope>
</reference>
<dbReference type="EMBL" id="CACTIH010003982">
    <property type="protein sequence ID" value="CAA2988297.1"/>
    <property type="molecule type" value="Genomic_DNA"/>
</dbReference>
<proteinExistence type="predicted"/>
<dbReference type="Gramene" id="OE9A061588T1">
    <property type="protein sequence ID" value="OE9A061588C1"/>
    <property type="gene ID" value="OE9A061588"/>
</dbReference>